<dbReference type="GO" id="GO:0005886">
    <property type="term" value="C:plasma membrane"/>
    <property type="evidence" value="ECO:0007669"/>
    <property type="project" value="UniProtKB-SubCell"/>
</dbReference>
<dbReference type="InterPro" id="IPR005829">
    <property type="entry name" value="Sugar_transporter_CS"/>
</dbReference>
<feature type="transmembrane region" description="Helical" evidence="5">
    <location>
        <begin position="22"/>
        <end position="43"/>
    </location>
</feature>
<keyword evidence="2 5" id="KW-0812">Transmembrane</keyword>
<dbReference type="PANTHER" id="PTHR23531">
    <property type="entry name" value="QUINOLENE RESISTANCE PROTEIN NORA"/>
    <property type="match status" value="1"/>
</dbReference>
<gene>
    <name evidence="7" type="ORF">AHOG_24085</name>
</gene>
<sequence>MAAVSHEVSGPERAPSVWSPSLVWLLAGTLAVFPSFFLLLSVIPRYATEGGAGPFGAGTGTGVFMLATVVLQLFMPRLMARFGYRRMLAAGAVLLGAPTAVLTLSDALGVILLVSAVRGLGFGIVTVAFSALVAELVPPSRRGQGAGLYGGAVGIAGIAGLPLGVWLADEVGYASVFLVAAVLPLLSLAALPAMRAPAPVVDPRRGGVLRGLLDGGLRRPFQILLAFSLASGAVVTFVPLSAGEVVGLASLALLVQQVCAAGSRWAAGLIGDRFGNGRLLLPAVVAGVSGLAVTAWAGPSSLLIGMVLFGLGFGVAQNATLVVMFHRVDRQGFGAVSTQWNIAFDAGTGLGAAMIGIVVQYAGFAAGFAVAAALLLATVGGAVRDRAAR</sequence>
<feature type="transmembrane region" description="Helical" evidence="5">
    <location>
        <begin position="87"/>
        <end position="104"/>
    </location>
</feature>
<keyword evidence="8" id="KW-1185">Reference proteome</keyword>
<feature type="transmembrane region" description="Helical" evidence="5">
    <location>
        <begin position="364"/>
        <end position="383"/>
    </location>
</feature>
<evidence type="ECO:0000259" key="6">
    <source>
        <dbReference type="PROSITE" id="PS50850"/>
    </source>
</evidence>
<feature type="transmembrane region" description="Helical" evidence="5">
    <location>
        <begin position="173"/>
        <end position="194"/>
    </location>
</feature>
<feature type="transmembrane region" description="Helical" evidence="5">
    <location>
        <begin position="340"/>
        <end position="358"/>
    </location>
</feature>
<feature type="transmembrane region" description="Helical" evidence="5">
    <location>
        <begin position="223"/>
        <end position="242"/>
    </location>
</feature>
<dbReference type="InterPro" id="IPR020846">
    <property type="entry name" value="MFS_dom"/>
</dbReference>
<name>A0A221W9X5_9PSEU</name>
<protein>
    <submittedName>
        <fullName evidence="7">Putative transporter</fullName>
    </submittedName>
</protein>
<evidence type="ECO:0000256" key="5">
    <source>
        <dbReference type="SAM" id="Phobius"/>
    </source>
</evidence>
<evidence type="ECO:0000313" key="7">
    <source>
        <dbReference type="EMBL" id="ASO22423.1"/>
    </source>
</evidence>
<dbReference type="GO" id="GO:0022857">
    <property type="term" value="F:transmembrane transporter activity"/>
    <property type="evidence" value="ECO:0007669"/>
    <property type="project" value="InterPro"/>
</dbReference>
<feature type="transmembrane region" description="Helical" evidence="5">
    <location>
        <begin position="55"/>
        <end position="75"/>
    </location>
</feature>
<dbReference type="Gene3D" id="1.20.1250.20">
    <property type="entry name" value="MFS general substrate transporter like domains"/>
    <property type="match status" value="1"/>
</dbReference>
<evidence type="ECO:0000256" key="1">
    <source>
        <dbReference type="ARBA" id="ARBA00004651"/>
    </source>
</evidence>
<reference evidence="7 8" key="1">
    <citation type="submission" date="2017-07" db="EMBL/GenBank/DDBJ databases">
        <title>Complete genome sequence of Actinoalloteichus hoggarensis DSM 45943, type strain of Actinoalloteichus hoggarensis.</title>
        <authorList>
            <person name="Ruckert C."/>
            <person name="Nouioui I."/>
            <person name="Willmese J."/>
            <person name="van Wezel G."/>
            <person name="Klenk H.-P."/>
            <person name="Kalinowski J."/>
            <person name="Zotchev S.B."/>
        </authorList>
    </citation>
    <scope>NUCLEOTIDE SEQUENCE [LARGE SCALE GENOMIC DNA]</scope>
    <source>
        <strain evidence="7 8">DSM 45943</strain>
    </source>
</reference>
<evidence type="ECO:0000256" key="2">
    <source>
        <dbReference type="ARBA" id="ARBA00022692"/>
    </source>
</evidence>
<evidence type="ECO:0000256" key="3">
    <source>
        <dbReference type="ARBA" id="ARBA00022989"/>
    </source>
</evidence>
<dbReference type="EMBL" id="CP022521">
    <property type="protein sequence ID" value="ASO22423.1"/>
    <property type="molecule type" value="Genomic_DNA"/>
</dbReference>
<proteinExistence type="predicted"/>
<organism evidence="7 8">
    <name type="scientific">Actinoalloteichus hoggarensis</name>
    <dbReference type="NCBI Taxonomy" id="1470176"/>
    <lineage>
        <taxon>Bacteria</taxon>
        <taxon>Bacillati</taxon>
        <taxon>Actinomycetota</taxon>
        <taxon>Actinomycetes</taxon>
        <taxon>Pseudonocardiales</taxon>
        <taxon>Pseudonocardiaceae</taxon>
        <taxon>Actinoalloteichus</taxon>
    </lineage>
</organism>
<dbReference type="InterPro" id="IPR052714">
    <property type="entry name" value="MFS_Exporter"/>
</dbReference>
<evidence type="ECO:0000313" key="8">
    <source>
        <dbReference type="Proteomes" id="UP000204221"/>
    </source>
</evidence>
<keyword evidence="3 5" id="KW-1133">Transmembrane helix</keyword>
<feature type="transmembrane region" description="Helical" evidence="5">
    <location>
        <begin position="146"/>
        <end position="167"/>
    </location>
</feature>
<accession>A0A221W9X5</accession>
<keyword evidence="4 5" id="KW-0472">Membrane</keyword>
<dbReference type="SUPFAM" id="SSF103473">
    <property type="entry name" value="MFS general substrate transporter"/>
    <property type="match status" value="1"/>
</dbReference>
<feature type="transmembrane region" description="Helical" evidence="5">
    <location>
        <begin position="248"/>
        <end position="267"/>
    </location>
</feature>
<dbReference type="PROSITE" id="PS50850">
    <property type="entry name" value="MFS"/>
    <property type="match status" value="1"/>
</dbReference>
<dbReference type="AlphaFoldDB" id="A0A221W9X5"/>
<dbReference type="PANTHER" id="PTHR23531:SF1">
    <property type="entry name" value="QUINOLENE RESISTANCE PROTEIN NORA"/>
    <property type="match status" value="1"/>
</dbReference>
<dbReference type="Pfam" id="PF07690">
    <property type="entry name" value="MFS_1"/>
    <property type="match status" value="1"/>
</dbReference>
<feature type="domain" description="Major facilitator superfamily (MFS) profile" evidence="6">
    <location>
        <begin position="21"/>
        <end position="389"/>
    </location>
</feature>
<comment type="subcellular location">
    <subcellularLocation>
        <location evidence="1">Cell membrane</location>
        <topology evidence="1">Multi-pass membrane protein</topology>
    </subcellularLocation>
</comment>
<feature type="transmembrane region" description="Helical" evidence="5">
    <location>
        <begin position="303"/>
        <end position="328"/>
    </location>
</feature>
<dbReference type="KEGG" id="ahg:AHOG_24085"/>
<feature type="transmembrane region" description="Helical" evidence="5">
    <location>
        <begin position="279"/>
        <end position="297"/>
    </location>
</feature>
<dbReference type="PROSITE" id="PS00217">
    <property type="entry name" value="SUGAR_TRANSPORT_2"/>
    <property type="match status" value="1"/>
</dbReference>
<dbReference type="InterPro" id="IPR011701">
    <property type="entry name" value="MFS"/>
</dbReference>
<dbReference type="InterPro" id="IPR036259">
    <property type="entry name" value="MFS_trans_sf"/>
</dbReference>
<dbReference type="Proteomes" id="UP000204221">
    <property type="component" value="Chromosome"/>
</dbReference>
<feature type="transmembrane region" description="Helical" evidence="5">
    <location>
        <begin position="110"/>
        <end position="134"/>
    </location>
</feature>
<evidence type="ECO:0000256" key="4">
    <source>
        <dbReference type="ARBA" id="ARBA00023136"/>
    </source>
</evidence>